<feature type="transmembrane region" description="Helical" evidence="14">
    <location>
        <begin position="71"/>
        <end position="93"/>
    </location>
</feature>
<dbReference type="Proteomes" id="UP000199603">
    <property type="component" value="Unassembled WGS sequence"/>
</dbReference>
<accession>A0A1G6YP31</accession>
<dbReference type="OrthoDB" id="9810952at2"/>
<dbReference type="PANTHER" id="PTHR32024">
    <property type="entry name" value="TRK SYSTEM POTASSIUM UPTAKE PROTEIN TRKG-RELATED"/>
    <property type="match status" value="1"/>
</dbReference>
<feature type="binding site" evidence="13">
    <location>
        <position position="113"/>
    </location>
    <ligand>
        <name>K(+)</name>
        <dbReference type="ChEBI" id="CHEBI:29103"/>
    </ligand>
</feature>
<feature type="binding site" evidence="13">
    <location>
        <position position="319"/>
    </location>
    <ligand>
        <name>K(+)</name>
        <dbReference type="ChEBI" id="CHEBI:29103"/>
    </ligand>
</feature>
<feature type="transmembrane region" description="Helical" evidence="14">
    <location>
        <begin position="394"/>
        <end position="416"/>
    </location>
</feature>
<evidence type="ECO:0000256" key="9">
    <source>
        <dbReference type="ARBA" id="ARBA00022989"/>
    </source>
</evidence>
<dbReference type="InterPro" id="IPR004772">
    <property type="entry name" value="TrkH"/>
</dbReference>
<feature type="transmembrane region" description="Helical" evidence="14">
    <location>
        <begin position="134"/>
        <end position="154"/>
    </location>
</feature>
<feature type="transmembrane region" description="Helical" evidence="14">
    <location>
        <begin position="334"/>
        <end position="355"/>
    </location>
</feature>
<keyword evidence="6 12" id="KW-0633">Potassium transport</keyword>
<feature type="binding site" evidence="13">
    <location>
        <position position="222"/>
    </location>
    <ligand>
        <name>K(+)</name>
        <dbReference type="ChEBI" id="CHEBI:29103"/>
    </ligand>
</feature>
<comment type="similarity">
    <text evidence="2 12">Belongs to the TrkH potassium transport family.</text>
</comment>
<name>A0A1G6YP31_9GAMM</name>
<proteinExistence type="inferred from homology"/>
<evidence type="ECO:0000256" key="10">
    <source>
        <dbReference type="ARBA" id="ARBA00023065"/>
    </source>
</evidence>
<feature type="binding site" evidence="13">
    <location>
        <position position="320"/>
    </location>
    <ligand>
        <name>K(+)</name>
        <dbReference type="ChEBI" id="CHEBI:29103"/>
    </ligand>
</feature>
<evidence type="ECO:0000256" key="6">
    <source>
        <dbReference type="ARBA" id="ARBA00022538"/>
    </source>
</evidence>
<evidence type="ECO:0000256" key="7">
    <source>
        <dbReference type="ARBA" id="ARBA00022692"/>
    </source>
</evidence>
<dbReference type="AlphaFoldDB" id="A0A1G6YP31"/>
<keyword evidence="5 12" id="KW-0997">Cell inner membrane</keyword>
<evidence type="ECO:0000256" key="8">
    <source>
        <dbReference type="ARBA" id="ARBA00022958"/>
    </source>
</evidence>
<evidence type="ECO:0000256" key="1">
    <source>
        <dbReference type="ARBA" id="ARBA00004429"/>
    </source>
</evidence>
<keyword evidence="16" id="KW-1185">Reference proteome</keyword>
<evidence type="ECO:0000256" key="13">
    <source>
        <dbReference type="PIRSR" id="PIRSR006247-1"/>
    </source>
</evidence>
<dbReference type="GO" id="GO:0015379">
    <property type="term" value="F:potassium:chloride symporter activity"/>
    <property type="evidence" value="ECO:0007669"/>
    <property type="project" value="InterPro"/>
</dbReference>
<protein>
    <recommendedName>
        <fullName evidence="12">Trk system potassium uptake protein</fullName>
    </recommendedName>
</protein>
<feature type="transmembrane region" description="Helical" evidence="14">
    <location>
        <begin position="185"/>
        <end position="204"/>
    </location>
</feature>
<keyword evidence="10 12" id="KW-0406">Ion transport</keyword>
<evidence type="ECO:0000256" key="12">
    <source>
        <dbReference type="PIRNR" id="PIRNR006247"/>
    </source>
</evidence>
<feature type="binding site" evidence="13">
    <location>
        <position position="436"/>
    </location>
    <ligand>
        <name>K(+)</name>
        <dbReference type="ChEBI" id="CHEBI:29103"/>
    </ligand>
</feature>
<dbReference type="PANTHER" id="PTHR32024:SF2">
    <property type="entry name" value="TRK SYSTEM POTASSIUM UPTAKE PROTEIN TRKG-RELATED"/>
    <property type="match status" value="1"/>
</dbReference>
<keyword evidence="7 14" id="KW-0812">Transmembrane</keyword>
<evidence type="ECO:0000256" key="4">
    <source>
        <dbReference type="ARBA" id="ARBA00022475"/>
    </source>
</evidence>
<evidence type="ECO:0000256" key="2">
    <source>
        <dbReference type="ARBA" id="ARBA00009137"/>
    </source>
</evidence>
<dbReference type="STRING" id="265719.SAMN04488509_110100"/>
<organism evidence="15 16">
    <name type="scientific">Aquimonas voraii</name>
    <dbReference type="NCBI Taxonomy" id="265719"/>
    <lineage>
        <taxon>Bacteria</taxon>
        <taxon>Pseudomonadati</taxon>
        <taxon>Pseudomonadota</taxon>
        <taxon>Gammaproteobacteria</taxon>
        <taxon>Lysobacterales</taxon>
        <taxon>Lysobacteraceae</taxon>
        <taxon>Aquimonas</taxon>
    </lineage>
</organism>
<evidence type="ECO:0000256" key="3">
    <source>
        <dbReference type="ARBA" id="ARBA00022448"/>
    </source>
</evidence>
<feature type="binding site" evidence="13">
    <location>
        <position position="112"/>
    </location>
    <ligand>
        <name>K(+)</name>
        <dbReference type="ChEBI" id="CHEBI:29103"/>
    </ligand>
</feature>
<gene>
    <name evidence="15" type="ORF">SAMN04488509_110100</name>
</gene>
<sequence length="484" mass="51003">MSPRARAILRVFAIVVASTSLSKLPPALLALALGEDTATVFLSSFAATTIAGLLLWLPVRGADYQLRLRDGFLVVTLTWVLASAVSALPFMYAPPHLDFAQAMFEAASGLTTTGATVISGLDQLPKSVLFYRQVLHFIGGMGIVILSVAILPMLKIGGTQLFRAESTGLNRDSQMTPRVAETAKALWAVYAGLTVLCAAAYWVAGMSFFDAVCHAMSTLSTGGFANYDASFAHFDSALLECIAIVFMLIGGMNFGLHFVAWRRASLGGYYGDSELQAFLRIIGVSSLLIAAVLWFSGSYSDAGVALRQAVFQITSLITTTGLLTADFTQWPGVAPLLVLGVAVIGGCSGSTSGGIKVSRAVLLLRQGYREVKQLVHPKGKFLVKLGGKPLSESAVISVSGFFILWALCFIAITLAMNAAGLDILSAFGGAVATLTNAGPGLGSVAMSFGEANDAVVWLGSLAMLMGRLEVFSVLVLLTPGFWRE</sequence>
<dbReference type="RefSeq" id="WP_091244176.1">
    <property type="nucleotide sequence ID" value="NZ_FNAG01000010.1"/>
</dbReference>
<dbReference type="Pfam" id="PF02386">
    <property type="entry name" value="TrkH"/>
    <property type="match status" value="1"/>
</dbReference>
<evidence type="ECO:0000256" key="11">
    <source>
        <dbReference type="ARBA" id="ARBA00023136"/>
    </source>
</evidence>
<evidence type="ECO:0000313" key="15">
    <source>
        <dbReference type="EMBL" id="SDD92070.1"/>
    </source>
</evidence>
<keyword evidence="9 14" id="KW-1133">Transmembrane helix</keyword>
<feature type="transmembrane region" description="Helical" evidence="14">
    <location>
        <begin position="454"/>
        <end position="477"/>
    </location>
</feature>
<dbReference type="GO" id="GO:0005886">
    <property type="term" value="C:plasma membrane"/>
    <property type="evidence" value="ECO:0007669"/>
    <property type="project" value="UniProtKB-SubCell"/>
</dbReference>
<feature type="transmembrane region" description="Helical" evidence="14">
    <location>
        <begin position="237"/>
        <end position="256"/>
    </location>
</feature>
<comment type="subcellular location">
    <subcellularLocation>
        <location evidence="1 12">Cell inner membrane</location>
        <topology evidence="1 12">Multi-pass membrane protein</topology>
    </subcellularLocation>
</comment>
<reference evidence="15 16" key="1">
    <citation type="submission" date="2016-10" db="EMBL/GenBank/DDBJ databases">
        <authorList>
            <person name="de Groot N.N."/>
        </authorList>
    </citation>
    <scope>NUCLEOTIDE SEQUENCE [LARGE SCALE GENOMIC DNA]</scope>
    <source>
        <strain evidence="15 16">DSM 16957</strain>
    </source>
</reference>
<dbReference type="EMBL" id="FNAG01000010">
    <property type="protein sequence ID" value="SDD92070.1"/>
    <property type="molecule type" value="Genomic_DNA"/>
</dbReference>
<keyword evidence="13" id="KW-0479">Metal-binding</keyword>
<dbReference type="PIRSF" id="PIRSF006247">
    <property type="entry name" value="TrkH"/>
    <property type="match status" value="1"/>
</dbReference>
<feature type="transmembrane region" description="Helical" evidence="14">
    <location>
        <begin position="423"/>
        <end position="448"/>
    </location>
</feature>
<keyword evidence="4 12" id="KW-1003">Cell membrane</keyword>
<evidence type="ECO:0000256" key="5">
    <source>
        <dbReference type="ARBA" id="ARBA00022519"/>
    </source>
</evidence>
<evidence type="ECO:0000313" key="16">
    <source>
        <dbReference type="Proteomes" id="UP000199603"/>
    </source>
</evidence>
<feature type="transmembrane region" description="Helical" evidence="14">
    <location>
        <begin position="277"/>
        <end position="297"/>
    </location>
</feature>
<dbReference type="InterPro" id="IPR003445">
    <property type="entry name" value="Cat_transpt"/>
</dbReference>
<dbReference type="GO" id="GO:0046872">
    <property type="term" value="F:metal ion binding"/>
    <property type="evidence" value="ECO:0007669"/>
    <property type="project" value="UniProtKB-KW"/>
</dbReference>
<keyword evidence="8 12" id="KW-0630">Potassium</keyword>
<keyword evidence="3 12" id="KW-0813">Transport</keyword>
<feature type="transmembrane region" description="Helical" evidence="14">
    <location>
        <begin position="38"/>
        <end position="59"/>
    </location>
</feature>
<evidence type="ECO:0000256" key="14">
    <source>
        <dbReference type="SAM" id="Phobius"/>
    </source>
</evidence>
<comment type="function">
    <text evidence="12">Low-affinity potassium transport system. Interacts with Trk system potassium uptake protein TrkA.</text>
</comment>
<keyword evidence="11 12" id="KW-0472">Membrane</keyword>